<keyword evidence="1" id="KW-0862">Zinc</keyword>
<dbReference type="Pfam" id="PF13639">
    <property type="entry name" value="zf-RING_2"/>
    <property type="match status" value="1"/>
</dbReference>
<protein>
    <recommendedName>
        <fullName evidence="3">RING-type domain-containing protein</fullName>
    </recommendedName>
</protein>
<dbReference type="EMBL" id="CM035408">
    <property type="protein sequence ID" value="KAH7440823.1"/>
    <property type="molecule type" value="Genomic_DNA"/>
</dbReference>
<dbReference type="PANTHER" id="PTHR47258:SF1">
    <property type="entry name" value="E3 UBIQUITIN-PROTEIN LIGASE XERICO-RELATED"/>
    <property type="match status" value="1"/>
</dbReference>
<accession>A0A8T2V4K4</accession>
<feature type="signal peptide" evidence="2">
    <location>
        <begin position="1"/>
        <end position="20"/>
    </location>
</feature>
<dbReference type="OMA" id="ASEFALW"/>
<reference evidence="4" key="1">
    <citation type="submission" date="2021-08" db="EMBL/GenBank/DDBJ databases">
        <title>WGS assembly of Ceratopteris richardii.</title>
        <authorList>
            <person name="Marchant D.B."/>
            <person name="Chen G."/>
            <person name="Jenkins J."/>
            <person name="Shu S."/>
            <person name="Leebens-Mack J."/>
            <person name="Grimwood J."/>
            <person name="Schmutz J."/>
            <person name="Soltis P."/>
            <person name="Soltis D."/>
            <person name="Chen Z.-H."/>
        </authorList>
    </citation>
    <scope>NUCLEOTIDE SEQUENCE</scope>
    <source>
        <strain evidence="4">Whitten #5841</strain>
        <tissue evidence="4">Leaf</tissue>
    </source>
</reference>
<evidence type="ECO:0000259" key="3">
    <source>
        <dbReference type="PROSITE" id="PS50089"/>
    </source>
</evidence>
<comment type="caution">
    <text evidence="4">The sequence shown here is derived from an EMBL/GenBank/DDBJ whole genome shotgun (WGS) entry which is preliminary data.</text>
</comment>
<dbReference type="SUPFAM" id="SSF57850">
    <property type="entry name" value="RING/U-box"/>
    <property type="match status" value="1"/>
</dbReference>
<dbReference type="PANTHER" id="PTHR47258">
    <property type="match status" value="1"/>
</dbReference>
<dbReference type="GO" id="GO:0008270">
    <property type="term" value="F:zinc ion binding"/>
    <property type="evidence" value="ECO:0007669"/>
    <property type="project" value="UniProtKB-KW"/>
</dbReference>
<sequence>MPYGCHRLQACLMSLPFWLAQIHSKAGKLRSPFCLTCYRYFSSDRGFLHRISFPQMGFPNFPNVCAGLVPMIIINIAIKFTAMKQTLNSLLRMLGVADPRQINPHSRRLIFQEEYERPSDIISLPRFPEEVLQALPLTVYHSTTINLMEVECPICLSEYEEGQEIRVLRECKHAYHKHCLDGWLEHHHTTCPLCRSWMVPADVMRQRFG</sequence>
<dbReference type="OrthoDB" id="8062037at2759"/>
<organism evidence="4 5">
    <name type="scientific">Ceratopteris richardii</name>
    <name type="common">Triangle waterfern</name>
    <dbReference type="NCBI Taxonomy" id="49495"/>
    <lineage>
        <taxon>Eukaryota</taxon>
        <taxon>Viridiplantae</taxon>
        <taxon>Streptophyta</taxon>
        <taxon>Embryophyta</taxon>
        <taxon>Tracheophyta</taxon>
        <taxon>Polypodiopsida</taxon>
        <taxon>Polypodiidae</taxon>
        <taxon>Polypodiales</taxon>
        <taxon>Pteridineae</taxon>
        <taxon>Pteridaceae</taxon>
        <taxon>Parkerioideae</taxon>
        <taxon>Ceratopteris</taxon>
    </lineage>
</organism>
<dbReference type="AlphaFoldDB" id="A0A8T2V4K4"/>
<feature type="chain" id="PRO_5035887409" description="RING-type domain-containing protein" evidence="2">
    <location>
        <begin position="21"/>
        <end position="209"/>
    </location>
</feature>
<dbReference type="InterPro" id="IPR044249">
    <property type="entry name" value="XERICO-like"/>
</dbReference>
<dbReference type="Gene3D" id="3.30.40.10">
    <property type="entry name" value="Zinc/RING finger domain, C3HC4 (zinc finger)"/>
    <property type="match status" value="1"/>
</dbReference>
<evidence type="ECO:0000313" key="4">
    <source>
        <dbReference type="EMBL" id="KAH7440823.1"/>
    </source>
</evidence>
<name>A0A8T2V4K4_CERRI</name>
<keyword evidence="5" id="KW-1185">Reference proteome</keyword>
<dbReference type="PROSITE" id="PS50089">
    <property type="entry name" value="ZF_RING_2"/>
    <property type="match status" value="1"/>
</dbReference>
<evidence type="ECO:0000313" key="5">
    <source>
        <dbReference type="Proteomes" id="UP000825935"/>
    </source>
</evidence>
<proteinExistence type="predicted"/>
<dbReference type="SMART" id="SM00184">
    <property type="entry name" value="RING"/>
    <property type="match status" value="1"/>
</dbReference>
<feature type="domain" description="RING-type" evidence="3">
    <location>
        <begin position="152"/>
        <end position="195"/>
    </location>
</feature>
<keyword evidence="2" id="KW-0732">Signal</keyword>
<evidence type="ECO:0000256" key="2">
    <source>
        <dbReference type="SAM" id="SignalP"/>
    </source>
</evidence>
<dbReference type="InterPro" id="IPR013083">
    <property type="entry name" value="Znf_RING/FYVE/PHD"/>
</dbReference>
<keyword evidence="1" id="KW-0863">Zinc-finger</keyword>
<dbReference type="Proteomes" id="UP000825935">
    <property type="component" value="Chromosome 3"/>
</dbReference>
<dbReference type="InterPro" id="IPR001841">
    <property type="entry name" value="Znf_RING"/>
</dbReference>
<gene>
    <name evidence="4" type="ORF">KP509_03G012300</name>
</gene>
<evidence type="ECO:0000256" key="1">
    <source>
        <dbReference type="PROSITE-ProRule" id="PRU00175"/>
    </source>
</evidence>
<keyword evidence="1" id="KW-0479">Metal-binding</keyword>